<evidence type="ECO:0000313" key="2">
    <source>
        <dbReference type="Proteomes" id="UP000010366"/>
    </source>
</evidence>
<protein>
    <submittedName>
        <fullName evidence="1">Uncharacterized protein</fullName>
    </submittedName>
</protein>
<dbReference type="AlphaFoldDB" id="K9UF34"/>
<reference evidence="1 2" key="1">
    <citation type="submission" date="2012-05" db="EMBL/GenBank/DDBJ databases">
        <title>Finished chromosome of genome of Chamaesiphon sp. PCC 6605.</title>
        <authorList>
            <consortium name="US DOE Joint Genome Institute"/>
            <person name="Gugger M."/>
            <person name="Coursin T."/>
            <person name="Rippka R."/>
            <person name="Tandeau De Marsac N."/>
            <person name="Huntemann M."/>
            <person name="Wei C.-L."/>
            <person name="Han J."/>
            <person name="Detter J.C."/>
            <person name="Han C."/>
            <person name="Tapia R."/>
            <person name="Chen A."/>
            <person name="Kyrpides N."/>
            <person name="Mavromatis K."/>
            <person name="Markowitz V."/>
            <person name="Szeto E."/>
            <person name="Ivanova N."/>
            <person name="Pagani I."/>
            <person name="Pati A."/>
            <person name="Goodwin L."/>
            <person name="Nordberg H.P."/>
            <person name="Cantor M.N."/>
            <person name="Hua S.X."/>
            <person name="Woyke T."/>
            <person name="Kerfeld C.A."/>
        </authorList>
    </citation>
    <scope>NUCLEOTIDE SEQUENCE [LARGE SCALE GENOMIC DNA]</scope>
    <source>
        <strain evidence="2">ATCC 27169 / PCC 6605</strain>
    </source>
</reference>
<dbReference type="EMBL" id="CP003600">
    <property type="protein sequence ID" value="AFY93732.1"/>
    <property type="molecule type" value="Genomic_DNA"/>
</dbReference>
<organism evidence="1 2">
    <name type="scientific">Chamaesiphon minutus (strain ATCC 27169 / PCC 6605)</name>
    <dbReference type="NCBI Taxonomy" id="1173020"/>
    <lineage>
        <taxon>Bacteria</taxon>
        <taxon>Bacillati</taxon>
        <taxon>Cyanobacteriota</taxon>
        <taxon>Cyanophyceae</taxon>
        <taxon>Gomontiellales</taxon>
        <taxon>Chamaesiphonaceae</taxon>
        <taxon>Chamaesiphon</taxon>
    </lineage>
</organism>
<dbReference type="KEGG" id="cmp:Cha6605_2690"/>
<dbReference type="Proteomes" id="UP000010366">
    <property type="component" value="Chromosome"/>
</dbReference>
<name>K9UF34_CHAP6</name>
<sequence length="52" mass="6041">MMPDIFEHPQFLNDLFIFQLIERLLCNVNIYFFAAKEIPNALAIANSTLRIA</sequence>
<accession>K9UF34</accession>
<proteinExistence type="predicted"/>
<keyword evidence="2" id="KW-1185">Reference proteome</keyword>
<evidence type="ECO:0000313" key="1">
    <source>
        <dbReference type="EMBL" id="AFY93732.1"/>
    </source>
</evidence>
<gene>
    <name evidence="1" type="ORF">Cha6605_2690</name>
</gene>
<dbReference type="HOGENOM" id="CLU_3078084_0_0_3"/>